<comment type="caution">
    <text evidence="5">The sequence shown here is derived from an EMBL/GenBank/DDBJ whole genome shotgun (WGS) entry which is preliminary data.</text>
</comment>
<organism evidence="5 6">
    <name type="scientific">Ileibacterium valens</name>
    <dbReference type="NCBI Taxonomy" id="1862668"/>
    <lineage>
        <taxon>Bacteria</taxon>
        <taxon>Bacillati</taxon>
        <taxon>Bacillota</taxon>
        <taxon>Erysipelotrichia</taxon>
        <taxon>Erysipelotrichales</taxon>
        <taxon>Erysipelotrichaceae</taxon>
        <taxon>Ileibacterium</taxon>
    </lineage>
</organism>
<dbReference type="CDD" id="cd04584">
    <property type="entry name" value="CBS_pair_AcuB_like"/>
    <property type="match status" value="1"/>
</dbReference>
<dbReference type="SUPFAM" id="SSF55021">
    <property type="entry name" value="ACT-like"/>
    <property type="match status" value="1"/>
</dbReference>
<dbReference type="SMART" id="SM00116">
    <property type="entry name" value="CBS"/>
    <property type="match status" value="2"/>
</dbReference>
<dbReference type="InterPro" id="IPR002912">
    <property type="entry name" value="ACT_dom"/>
</dbReference>
<dbReference type="PANTHER" id="PTHR48108:SF34">
    <property type="entry name" value="CBS DOMAIN-CONTAINING PROTEIN YHCV"/>
    <property type="match status" value="1"/>
</dbReference>
<sequence length="211" mass="23574">MFRVKDFMTKDPFTVDPAEKISAVIDLMKFHKIHRVPVVDSHNRLVGLITEGMIAADNTATSLSIYELNYLLSKTEVKTVMVKHPVYVNENDLMEQATEKLLKNDIGCLPVVNDDKKVTGILTQNDIFKAFLEMLGWSSKGSRILLNANEQVGVLEKIASLFAQAGISIRNLSVYGYSSDVAKILIRTVQPVDEALIEALKKSGYSVIEWE</sequence>
<dbReference type="OrthoDB" id="9790355at2"/>
<proteinExistence type="predicted"/>
<dbReference type="Proteomes" id="UP000186341">
    <property type="component" value="Unassembled WGS sequence"/>
</dbReference>
<dbReference type="SUPFAM" id="SSF54631">
    <property type="entry name" value="CBS-domain pair"/>
    <property type="match status" value="1"/>
</dbReference>
<accession>A0A1U7ND04</accession>
<gene>
    <name evidence="5" type="ORF">BO222_11845</name>
</gene>
<keyword evidence="2" id="KW-0129">CBS domain</keyword>
<feature type="domain" description="ACT" evidence="4">
    <location>
        <begin position="143"/>
        <end position="211"/>
    </location>
</feature>
<name>A0A1U7ND04_9FIRM</name>
<dbReference type="EMBL" id="MPJW01000260">
    <property type="protein sequence ID" value="OLU36732.1"/>
    <property type="molecule type" value="Genomic_DNA"/>
</dbReference>
<dbReference type="PANTHER" id="PTHR48108">
    <property type="entry name" value="CBS DOMAIN-CONTAINING PROTEIN CBSX2, CHLOROPLASTIC"/>
    <property type="match status" value="1"/>
</dbReference>
<evidence type="ECO:0000313" key="6">
    <source>
        <dbReference type="Proteomes" id="UP000186341"/>
    </source>
</evidence>
<dbReference type="Gene3D" id="3.30.70.260">
    <property type="match status" value="1"/>
</dbReference>
<feature type="domain" description="CBS" evidence="3">
    <location>
        <begin position="8"/>
        <end position="65"/>
    </location>
</feature>
<evidence type="ECO:0000256" key="1">
    <source>
        <dbReference type="ARBA" id="ARBA00022737"/>
    </source>
</evidence>
<feature type="domain" description="CBS" evidence="3">
    <location>
        <begin position="81"/>
        <end position="139"/>
    </location>
</feature>
<dbReference type="Gene3D" id="3.10.580.10">
    <property type="entry name" value="CBS-domain"/>
    <property type="match status" value="1"/>
</dbReference>
<evidence type="ECO:0000256" key="2">
    <source>
        <dbReference type="PROSITE-ProRule" id="PRU00703"/>
    </source>
</evidence>
<keyword evidence="1" id="KW-0677">Repeat</keyword>
<dbReference type="InterPro" id="IPR045865">
    <property type="entry name" value="ACT-like_dom_sf"/>
</dbReference>
<protein>
    <submittedName>
        <fullName evidence="5">Transcriptional regulator</fullName>
    </submittedName>
</protein>
<dbReference type="PROSITE" id="PS51371">
    <property type="entry name" value="CBS"/>
    <property type="match status" value="2"/>
</dbReference>
<dbReference type="GeneID" id="82203824"/>
<evidence type="ECO:0000259" key="4">
    <source>
        <dbReference type="PROSITE" id="PS51671"/>
    </source>
</evidence>
<keyword evidence="6" id="KW-1185">Reference proteome</keyword>
<evidence type="ECO:0000259" key="3">
    <source>
        <dbReference type="PROSITE" id="PS51371"/>
    </source>
</evidence>
<reference evidence="5 6" key="1">
    <citation type="submission" date="2016-11" db="EMBL/GenBank/DDBJ databases">
        <title>Description of two novel members of the family Erysipelotrichaceae: Ileibacterium lipovorans gen. nov., sp. nov. and Dubosiella newyorkensis, gen. nov., sp. nov.</title>
        <authorList>
            <person name="Cox L.M."/>
            <person name="Sohn J."/>
            <person name="Tyrrell K.L."/>
            <person name="Citron D.M."/>
            <person name="Lawson P.A."/>
            <person name="Patel N.B."/>
            <person name="Iizumi T."/>
            <person name="Perez-Perez G.I."/>
            <person name="Goldstein E.J."/>
            <person name="Blaser M.J."/>
        </authorList>
    </citation>
    <scope>NUCLEOTIDE SEQUENCE [LARGE SCALE GENOMIC DNA]</scope>
    <source>
        <strain evidence="5 6">NYU-BL-A3</strain>
    </source>
</reference>
<evidence type="ECO:0000313" key="5">
    <source>
        <dbReference type="EMBL" id="OLU36732.1"/>
    </source>
</evidence>
<dbReference type="AlphaFoldDB" id="A0A1U7ND04"/>
<dbReference type="PROSITE" id="PS51671">
    <property type="entry name" value="ACT"/>
    <property type="match status" value="1"/>
</dbReference>
<dbReference type="Pfam" id="PF00571">
    <property type="entry name" value="CBS"/>
    <property type="match status" value="2"/>
</dbReference>
<dbReference type="RefSeq" id="WP_075820966.1">
    <property type="nucleotide sequence ID" value="NZ_CAJUTZ010000003.1"/>
</dbReference>
<dbReference type="InterPro" id="IPR046342">
    <property type="entry name" value="CBS_dom_sf"/>
</dbReference>
<dbReference type="InterPro" id="IPR000644">
    <property type="entry name" value="CBS_dom"/>
</dbReference>
<dbReference type="InterPro" id="IPR051462">
    <property type="entry name" value="CBS_domain-containing"/>
</dbReference>